<dbReference type="RefSeq" id="WP_106002962.1">
    <property type="nucleotide sequence ID" value="NZ_CP027527.1"/>
</dbReference>
<name>A4TXJ4_9PROT</name>
<dbReference type="SUPFAM" id="SSF88874">
    <property type="entry name" value="Receptor-binding domain of short tail fibre protein gp12"/>
    <property type="match status" value="1"/>
</dbReference>
<dbReference type="InterPro" id="IPR011083">
    <property type="entry name" value="Phage_tail_collar_dom"/>
</dbReference>
<evidence type="ECO:0000259" key="2">
    <source>
        <dbReference type="Pfam" id="PF07484"/>
    </source>
</evidence>
<accession>A4TXJ4</accession>
<protein>
    <submittedName>
        <fullName evidence="3">Microcystin dependent protein</fullName>
    </submittedName>
</protein>
<gene>
    <name evidence="3" type="ORF">MGR_2436</name>
</gene>
<dbReference type="Gene3D" id="3.90.1340.10">
    <property type="entry name" value="Phage tail collar domain"/>
    <property type="match status" value="1"/>
</dbReference>
<dbReference type="AlphaFoldDB" id="A4TXJ4"/>
<keyword evidence="1" id="KW-0732">Signal</keyword>
<reference evidence="3" key="1">
    <citation type="journal article" date="2007" name="J. Bacteriol.">
        <title>Comparative genome analysis of four magnetotactic bacteria reveals a complex set of group-specific genes implicated in magnetosome biomineralization and function.</title>
        <authorList>
            <person name="Richter M."/>
            <person name="Kube M."/>
            <person name="Bazylinski D.A."/>
            <person name="Lombardot T."/>
            <person name="Gloeckner F.O."/>
            <person name="Reinhardt R."/>
            <person name="Schueler D."/>
        </authorList>
    </citation>
    <scope>NUCLEOTIDE SEQUENCE</scope>
    <source>
        <strain evidence="3">MSR-1</strain>
    </source>
</reference>
<sequence>MSLIISPTVRGLLAAATVTASLSLTAPAWACGSEPYIGEVCYFAFNWCPRGFLPADGTSVTTQQYTALYSLVGPYYGGTGNPNFTLPNLVNATPVQWGSDPSVPASLLFGKSRGSASQVLTVAQMPAHTHTATFDAAQGNAPLQGGMTLSAKQANGTIAVPQAGNVLATLTDTAATPGQKKGYAGPTVTGTDVALGGISAQLSGTGGVTVAPTGGAAVGTMPPNLALTACIVATGLYPPRP</sequence>
<evidence type="ECO:0000256" key="1">
    <source>
        <dbReference type="SAM" id="SignalP"/>
    </source>
</evidence>
<feature type="signal peptide" evidence="1">
    <location>
        <begin position="1"/>
        <end position="30"/>
    </location>
</feature>
<evidence type="ECO:0000313" key="3">
    <source>
        <dbReference type="EMBL" id="CAM75351.1"/>
    </source>
</evidence>
<feature type="chain" id="PRO_5002674354" evidence="1">
    <location>
        <begin position="31"/>
        <end position="241"/>
    </location>
</feature>
<dbReference type="InterPro" id="IPR037053">
    <property type="entry name" value="Phage_tail_collar_dom_sf"/>
</dbReference>
<proteinExistence type="predicted"/>
<organism evidence="3">
    <name type="scientific">Magnetospirillum gryphiswaldense</name>
    <dbReference type="NCBI Taxonomy" id="55518"/>
    <lineage>
        <taxon>Bacteria</taxon>
        <taxon>Pseudomonadati</taxon>
        <taxon>Pseudomonadota</taxon>
        <taxon>Alphaproteobacteria</taxon>
        <taxon>Rhodospirillales</taxon>
        <taxon>Rhodospirillaceae</taxon>
        <taxon>Magnetospirillum</taxon>
    </lineage>
</organism>
<dbReference type="Pfam" id="PF07484">
    <property type="entry name" value="Collar"/>
    <property type="match status" value="1"/>
</dbReference>
<feature type="domain" description="Phage tail collar" evidence="2">
    <location>
        <begin position="38"/>
        <end position="93"/>
    </location>
</feature>
<dbReference type="EMBL" id="CU459003">
    <property type="protein sequence ID" value="CAM75351.1"/>
    <property type="molecule type" value="Genomic_DNA"/>
</dbReference>